<name>A0A1W1E031_9ZZZZ</name>
<dbReference type="InterPro" id="IPR011904">
    <property type="entry name" value="Ac_CoA_lig"/>
</dbReference>
<dbReference type="PANTHER" id="PTHR24095:SF14">
    <property type="entry name" value="ACETYL-COENZYME A SYNTHETASE 1"/>
    <property type="match status" value="1"/>
</dbReference>
<evidence type="ECO:0000313" key="8">
    <source>
        <dbReference type="EMBL" id="SFV87309.1"/>
    </source>
</evidence>
<dbReference type="SUPFAM" id="SSF56801">
    <property type="entry name" value="Acetyl-CoA synthetase-like"/>
    <property type="match status" value="1"/>
</dbReference>
<dbReference type="CDD" id="cd05966">
    <property type="entry name" value="ACS"/>
    <property type="match status" value="1"/>
</dbReference>
<dbReference type="EMBL" id="FPHY01000187">
    <property type="protein sequence ID" value="SFV87309.1"/>
    <property type="molecule type" value="Genomic_DNA"/>
</dbReference>
<sequence>MAKLANGLKKLGVKKGDRVCIYMPMILQASYAMLACARIGAIHSVVFGGFSPEALKDRILDSNCKIVITADEGLRGGRATPLKANVDKAIVACDCVDSVIVVQNTKGGVVWGERDIWYHDLVAEMDDICLCESFDAETPLFILYTSGSTGKPKGVLHTMGGYLLYAAITHKYVFDYQQGDIYWCTADVGWVTGHSYIVYGPLANGATTLMFEGIPTYPDASRFWQVIDKHQVNIFYTAPTAIRALMGAGNEFVEKTDRSSLRVLGTVGEPINPEAWEWYYHKVGNGNCPIVDTWWQTETGGHMISPLPYATALKPGSASKPFFGIEPQVVNDKGEVLIGEAEGTLVLARSWPGQMRTLYNNHERFMSAYFTSFPGKYFAGDGVKRDADGYYWITGRVDDVLNVSGHRLGTAEIESALVLHASVCEAAVVGYPHDIKGQGIYAFVSLVNGTTPNETLKTELVKLVRGEIGGIATVDKIQFANGLPKTRSGKIMRRILRKIAQNDSHNLGDTSTLAEPEVVKDLIENRV</sequence>
<dbReference type="AlphaFoldDB" id="A0A1W1E031"/>
<feature type="domain" description="AMP-dependent synthetase/ligase" evidence="6">
    <location>
        <begin position="3"/>
        <end position="350"/>
    </location>
</feature>
<feature type="domain" description="AMP-binding enzyme C-terminal" evidence="7">
    <location>
        <begin position="412"/>
        <end position="490"/>
    </location>
</feature>
<dbReference type="GO" id="GO:0003987">
    <property type="term" value="F:acetate-CoA ligase activity"/>
    <property type="evidence" value="ECO:0007669"/>
    <property type="project" value="UniProtKB-EC"/>
</dbReference>
<dbReference type="EC" id="6.2.1.1" evidence="2"/>
<evidence type="ECO:0000259" key="7">
    <source>
        <dbReference type="Pfam" id="PF13193"/>
    </source>
</evidence>
<dbReference type="InterPro" id="IPR045851">
    <property type="entry name" value="AMP-bd_C_sf"/>
</dbReference>
<dbReference type="FunFam" id="3.40.50.12780:FF:000001">
    <property type="entry name" value="Acetyl-coenzyme A synthetase"/>
    <property type="match status" value="1"/>
</dbReference>
<dbReference type="GO" id="GO:0005829">
    <property type="term" value="C:cytosol"/>
    <property type="evidence" value="ECO:0007669"/>
    <property type="project" value="TreeGrafter"/>
</dbReference>
<dbReference type="InterPro" id="IPR020845">
    <property type="entry name" value="AMP-binding_CS"/>
</dbReference>
<dbReference type="GO" id="GO:0019427">
    <property type="term" value="P:acetyl-CoA biosynthetic process from acetate"/>
    <property type="evidence" value="ECO:0007669"/>
    <property type="project" value="InterPro"/>
</dbReference>
<evidence type="ECO:0000256" key="5">
    <source>
        <dbReference type="ARBA" id="ARBA00022840"/>
    </source>
</evidence>
<dbReference type="PROSITE" id="PS00455">
    <property type="entry name" value="AMP_BINDING"/>
    <property type="match status" value="1"/>
</dbReference>
<keyword evidence="5" id="KW-0067">ATP-binding</keyword>
<organism evidence="8">
    <name type="scientific">hydrothermal vent metagenome</name>
    <dbReference type="NCBI Taxonomy" id="652676"/>
    <lineage>
        <taxon>unclassified sequences</taxon>
        <taxon>metagenomes</taxon>
        <taxon>ecological metagenomes</taxon>
    </lineage>
</organism>
<dbReference type="GO" id="GO:0005524">
    <property type="term" value="F:ATP binding"/>
    <property type="evidence" value="ECO:0007669"/>
    <property type="project" value="UniProtKB-KW"/>
</dbReference>
<dbReference type="NCBIfam" id="TIGR02188">
    <property type="entry name" value="Ac_CoA_lig_AcsA"/>
    <property type="match status" value="1"/>
</dbReference>
<dbReference type="NCBIfam" id="NF001208">
    <property type="entry name" value="PRK00174.1"/>
    <property type="match status" value="1"/>
</dbReference>
<comment type="similarity">
    <text evidence="1">Belongs to the ATP-dependent AMP-binding enzyme family.</text>
</comment>
<accession>A0A1W1E031</accession>
<dbReference type="Pfam" id="PF13193">
    <property type="entry name" value="AMP-binding_C"/>
    <property type="match status" value="1"/>
</dbReference>
<proteinExistence type="inferred from homology"/>
<protein>
    <recommendedName>
        <fullName evidence="2">acetate--CoA ligase</fullName>
        <ecNumber evidence="2">6.2.1.1</ecNumber>
    </recommendedName>
</protein>
<evidence type="ECO:0000256" key="3">
    <source>
        <dbReference type="ARBA" id="ARBA00022598"/>
    </source>
</evidence>
<dbReference type="PANTHER" id="PTHR24095">
    <property type="entry name" value="ACETYL-COENZYME A SYNTHETASE"/>
    <property type="match status" value="1"/>
</dbReference>
<evidence type="ECO:0000256" key="2">
    <source>
        <dbReference type="ARBA" id="ARBA00013275"/>
    </source>
</evidence>
<evidence type="ECO:0000256" key="1">
    <source>
        <dbReference type="ARBA" id="ARBA00006432"/>
    </source>
</evidence>
<dbReference type="InterPro" id="IPR000873">
    <property type="entry name" value="AMP-dep_synth/lig_dom"/>
</dbReference>
<dbReference type="InterPro" id="IPR042099">
    <property type="entry name" value="ANL_N_sf"/>
</dbReference>
<evidence type="ECO:0000259" key="6">
    <source>
        <dbReference type="Pfam" id="PF00501"/>
    </source>
</evidence>
<dbReference type="Gene3D" id="3.40.50.12780">
    <property type="entry name" value="N-terminal domain of ligase-like"/>
    <property type="match status" value="1"/>
</dbReference>
<gene>
    <name evidence="8" type="ORF">MNB_SUP05-SYMBIONT-4-1</name>
</gene>
<dbReference type="FunFam" id="3.30.300.30:FF:000004">
    <property type="entry name" value="Acetyl-coenzyme A synthetase"/>
    <property type="match status" value="1"/>
</dbReference>
<keyword evidence="3 8" id="KW-0436">Ligase</keyword>
<dbReference type="Gene3D" id="3.30.300.30">
    <property type="match status" value="1"/>
</dbReference>
<reference evidence="8" key="1">
    <citation type="submission" date="2016-10" db="EMBL/GenBank/DDBJ databases">
        <authorList>
            <person name="de Groot N.N."/>
        </authorList>
    </citation>
    <scope>NUCLEOTIDE SEQUENCE</scope>
</reference>
<dbReference type="Pfam" id="PF00501">
    <property type="entry name" value="AMP-binding"/>
    <property type="match status" value="1"/>
</dbReference>
<keyword evidence="4" id="KW-0547">Nucleotide-binding</keyword>
<dbReference type="InterPro" id="IPR025110">
    <property type="entry name" value="AMP-bd_C"/>
</dbReference>
<evidence type="ECO:0000256" key="4">
    <source>
        <dbReference type="ARBA" id="ARBA00022741"/>
    </source>
</evidence>
<dbReference type="GO" id="GO:0016208">
    <property type="term" value="F:AMP binding"/>
    <property type="evidence" value="ECO:0007669"/>
    <property type="project" value="InterPro"/>
</dbReference>